<dbReference type="GO" id="GO:0005524">
    <property type="term" value="F:ATP binding"/>
    <property type="evidence" value="ECO:0007669"/>
    <property type="project" value="InterPro"/>
</dbReference>
<dbReference type="InterPro" id="IPR003395">
    <property type="entry name" value="RecF/RecN/SMC_N"/>
</dbReference>
<name>A0A7S1N2S4_9EUGL</name>
<dbReference type="GO" id="GO:0051276">
    <property type="term" value="P:chromosome organization"/>
    <property type="evidence" value="ECO:0007669"/>
    <property type="project" value="InterPro"/>
</dbReference>
<sequence length="1085" mass="123529">MLETAGFSSANPYYIVQQGKIQHLTVMQDQERIALIKEVAGTKVYEDRRAESVRLMEDSEARKHKIEQAVEELNKRLKELEGEKEELAKYREEDKKRRSIEYAMYDKDLNAARVSLEELEADRNESQSKRVALEEQSNAAVREKKEAEKELTILDRDNLDAVQELKRVADERKQLEKKRAKLQLQLNDLSSQADKDETAKTSIEKELNEVKANKATLQKQIDRKKHDLKQAKYREGSSRSELSKQEARLRDLHSKKGRASEFKTQADRDKYLTQQIKGHEATLEDMKKQTKRLQNENKELKQKSDSTGGDLKKHEDKVKAITKQIEETDKKREALTEQRNTHLTKQKVLWSQHHKLERDVQMIRKEKDQAERKVEKSMSRDMKQGLDAVKNVVAKHKIGGVHGPVVELISCQTVYNTAVEVTAGNALLHVVVRDDNVASDILAAMNREKLEGRVTFMPLNRLKADWSVPMATEDVLPLVEKLEFAPEYAPAIHSIFGRTMLASSLEKANEYSRASNLDCITLEGDKVDRRGAMTGGYLDTKASRIEAVVNLRSVVAKYHETKQAMLQIETELRGLDQTITIAVGDIEKQKAAAEQLKRQLNQERLDMRTLREAGDNTRSTMADTTKAFEEMQLSMTEVEDAIRALQGELSTQMKSQLTDPEEAELAHLSASVAELKSTHAEAQAAAIRLEADVAADSDKMANHLAKREAYLETELDRLRGAGTETDRREQMVELQSVETQLNNLEKQAATLEKENSRYLMKKQALAGKIEKLQVTQQELTKQLQDLQQRANTFLSDKSLQVMKRDEAVKKIRNLGTMPSDAATYQTWETKKLINQLHKTNETLKGYMHVNKKALEQYTQLVESRDTLEDKKNELAREGAEIHNLIQHLDNKKDEAILRTFRQVKHEFSNIFKQLVQIKGDEAVAELEMVRAADLVEKKKRNTLSQDTVDMFTGVRISVSFGVGGRTMQMERLSGGQKSLVALALIFAIQRCDPAPFYLFDEIDAALDAQYRSAVALMIKEQSANAQFITATFKTELVEVADKHYGIIFKNKVSHIRKISEQQAEQILIDAAADVKKRKRGDDETA</sequence>
<dbReference type="SUPFAM" id="SSF52540">
    <property type="entry name" value="P-loop containing nucleoside triphosphate hydrolases"/>
    <property type="match status" value="1"/>
</dbReference>
<gene>
    <name evidence="5" type="ORF">EGYM00392_LOCUS4467</name>
</gene>
<feature type="coiled-coil region" evidence="2">
    <location>
        <begin position="727"/>
        <end position="796"/>
    </location>
</feature>
<evidence type="ECO:0000256" key="3">
    <source>
        <dbReference type="SAM" id="MobiDB-lite"/>
    </source>
</evidence>
<evidence type="ECO:0000259" key="4">
    <source>
        <dbReference type="SMART" id="SM00968"/>
    </source>
</evidence>
<feature type="domain" description="SMC hinge" evidence="4">
    <location>
        <begin position="399"/>
        <end position="512"/>
    </location>
</feature>
<dbReference type="Pfam" id="PF06470">
    <property type="entry name" value="SMC_hinge"/>
    <property type="match status" value="1"/>
</dbReference>
<feature type="compositionally biased region" description="Basic and acidic residues" evidence="3">
    <location>
        <begin position="193"/>
        <end position="212"/>
    </location>
</feature>
<keyword evidence="1 2" id="KW-0175">Coiled coil</keyword>
<dbReference type="AlphaFoldDB" id="A0A7S1N2S4"/>
<dbReference type="SMART" id="SM00968">
    <property type="entry name" value="SMC_hinge"/>
    <property type="match status" value="1"/>
</dbReference>
<dbReference type="GO" id="GO:0005694">
    <property type="term" value="C:chromosome"/>
    <property type="evidence" value="ECO:0007669"/>
    <property type="project" value="InterPro"/>
</dbReference>
<dbReference type="PIRSF" id="PIRSF005719">
    <property type="entry name" value="SMC"/>
    <property type="match status" value="1"/>
</dbReference>
<reference evidence="5" key="1">
    <citation type="submission" date="2021-01" db="EMBL/GenBank/DDBJ databases">
        <authorList>
            <person name="Corre E."/>
            <person name="Pelletier E."/>
            <person name="Niang G."/>
            <person name="Scheremetjew M."/>
            <person name="Finn R."/>
            <person name="Kale V."/>
            <person name="Holt S."/>
            <person name="Cochrane G."/>
            <person name="Meng A."/>
            <person name="Brown T."/>
            <person name="Cohen L."/>
        </authorList>
    </citation>
    <scope>NUCLEOTIDE SEQUENCE</scope>
    <source>
        <strain evidence="5">NIES-381</strain>
    </source>
</reference>
<dbReference type="InterPro" id="IPR027417">
    <property type="entry name" value="P-loop_NTPase"/>
</dbReference>
<dbReference type="Gene3D" id="1.20.1060.20">
    <property type="match status" value="1"/>
</dbReference>
<dbReference type="EMBL" id="HBGA01011768">
    <property type="protein sequence ID" value="CAD8993417.1"/>
    <property type="molecule type" value="Transcribed_RNA"/>
</dbReference>
<feature type="region of interest" description="Disordered" evidence="3">
    <location>
        <begin position="295"/>
        <end position="317"/>
    </location>
</feature>
<accession>A0A7S1N2S4</accession>
<organism evidence="5">
    <name type="scientific">Eutreptiella gymnastica</name>
    <dbReference type="NCBI Taxonomy" id="73025"/>
    <lineage>
        <taxon>Eukaryota</taxon>
        <taxon>Discoba</taxon>
        <taxon>Euglenozoa</taxon>
        <taxon>Euglenida</taxon>
        <taxon>Spirocuta</taxon>
        <taxon>Euglenophyceae</taxon>
        <taxon>Eutreptiales</taxon>
        <taxon>Eutreptiaceae</taxon>
        <taxon>Eutreptiella</taxon>
    </lineage>
</organism>
<dbReference type="PANTHER" id="PTHR43977">
    <property type="entry name" value="STRUCTURAL MAINTENANCE OF CHROMOSOMES PROTEIN 3"/>
    <property type="match status" value="1"/>
</dbReference>
<feature type="coiled-coil region" evidence="2">
    <location>
        <begin position="583"/>
        <end position="648"/>
    </location>
</feature>
<feature type="compositionally biased region" description="Basic and acidic residues" evidence="3">
    <location>
        <begin position="220"/>
        <end position="267"/>
    </location>
</feature>
<dbReference type="Gene3D" id="3.40.50.300">
    <property type="entry name" value="P-loop containing nucleotide triphosphate hydrolases"/>
    <property type="match status" value="2"/>
</dbReference>
<protein>
    <recommendedName>
        <fullName evidence="4">SMC hinge domain-containing protein</fullName>
    </recommendedName>
</protein>
<feature type="region of interest" description="Disordered" evidence="3">
    <location>
        <begin position="183"/>
        <end position="267"/>
    </location>
</feature>
<dbReference type="SUPFAM" id="SSF75553">
    <property type="entry name" value="Smc hinge domain"/>
    <property type="match status" value="1"/>
</dbReference>
<proteinExistence type="predicted"/>
<dbReference type="Pfam" id="PF02463">
    <property type="entry name" value="SMC_N"/>
    <property type="match status" value="1"/>
</dbReference>
<dbReference type="InterPro" id="IPR010935">
    <property type="entry name" value="SMC_hinge"/>
</dbReference>
<dbReference type="GO" id="GO:0016887">
    <property type="term" value="F:ATP hydrolysis activity"/>
    <property type="evidence" value="ECO:0007669"/>
    <property type="project" value="InterPro"/>
</dbReference>
<dbReference type="InterPro" id="IPR024704">
    <property type="entry name" value="SMC"/>
</dbReference>
<evidence type="ECO:0000256" key="1">
    <source>
        <dbReference type="ARBA" id="ARBA00023054"/>
    </source>
</evidence>
<dbReference type="InterPro" id="IPR036277">
    <property type="entry name" value="SMC_hinge_sf"/>
</dbReference>
<dbReference type="Gene3D" id="3.30.70.1620">
    <property type="match status" value="1"/>
</dbReference>
<feature type="coiled-coil region" evidence="2">
    <location>
        <begin position="850"/>
        <end position="887"/>
    </location>
</feature>
<evidence type="ECO:0000256" key="2">
    <source>
        <dbReference type="SAM" id="Coils"/>
    </source>
</evidence>
<evidence type="ECO:0000313" key="5">
    <source>
        <dbReference type="EMBL" id="CAD8993417.1"/>
    </source>
</evidence>